<dbReference type="InterPro" id="IPR020889">
    <property type="entry name" value="LipoPS_assembly_LptD"/>
</dbReference>
<dbReference type="Proteomes" id="UP000633219">
    <property type="component" value="Unassembled WGS sequence"/>
</dbReference>
<dbReference type="PANTHER" id="PTHR30189:SF1">
    <property type="entry name" value="LPS-ASSEMBLY PROTEIN LPTD"/>
    <property type="match status" value="1"/>
</dbReference>
<organism evidence="3 4">
    <name type="scientific">Rhizobium setariae</name>
    <dbReference type="NCBI Taxonomy" id="2801340"/>
    <lineage>
        <taxon>Bacteria</taxon>
        <taxon>Pseudomonadati</taxon>
        <taxon>Pseudomonadota</taxon>
        <taxon>Alphaproteobacteria</taxon>
        <taxon>Hyphomicrobiales</taxon>
        <taxon>Rhizobiaceae</taxon>
        <taxon>Rhizobium/Agrobacterium group</taxon>
        <taxon>Rhizobium</taxon>
    </lineage>
</organism>
<comment type="function">
    <text evidence="1">Involved in the assembly of lipopolysaccharide (LPS) at the surface of the outer membrane.</text>
</comment>
<dbReference type="PANTHER" id="PTHR30189">
    <property type="entry name" value="LPS-ASSEMBLY PROTEIN"/>
    <property type="match status" value="1"/>
</dbReference>
<keyword evidence="1" id="KW-0732">Signal</keyword>
<comment type="subcellular location">
    <subcellularLocation>
        <location evidence="1">Cell outer membrane</location>
    </subcellularLocation>
</comment>
<comment type="subunit">
    <text evidence="1">Component of the lipopolysaccharide transport and assembly complex.</text>
</comment>
<comment type="caution">
    <text evidence="3">The sequence shown here is derived from an EMBL/GenBank/DDBJ whole genome shotgun (WGS) entry which is preliminary data.</text>
</comment>
<evidence type="ECO:0000313" key="4">
    <source>
        <dbReference type="Proteomes" id="UP000633219"/>
    </source>
</evidence>
<dbReference type="InterPro" id="IPR007543">
    <property type="entry name" value="LptD_C"/>
</dbReference>
<dbReference type="EMBL" id="JAEQNC010000002">
    <property type="protein sequence ID" value="MBL0371238.1"/>
    <property type="molecule type" value="Genomic_DNA"/>
</dbReference>
<reference evidence="3" key="1">
    <citation type="submission" date="2021-01" db="EMBL/GenBank/DDBJ databases">
        <title>Rhizobium sp. strain KVB221 16S ribosomal RNA gene Genome sequencing and assembly.</title>
        <authorList>
            <person name="Kang M."/>
        </authorList>
    </citation>
    <scope>NUCLEOTIDE SEQUENCE</scope>
    <source>
        <strain evidence="3">KVB221</strain>
    </source>
</reference>
<dbReference type="Pfam" id="PF04453">
    <property type="entry name" value="LptD"/>
    <property type="match status" value="1"/>
</dbReference>
<dbReference type="RefSeq" id="WP_201653599.1">
    <property type="nucleotide sequence ID" value="NZ_JAEQNC010000002.1"/>
</dbReference>
<dbReference type="HAMAP" id="MF_01411">
    <property type="entry name" value="LPS_assembly_LptD"/>
    <property type="match status" value="1"/>
</dbReference>
<dbReference type="InterPro" id="IPR050218">
    <property type="entry name" value="LptD"/>
</dbReference>
<sequence precursor="true">MAVSNRKFASNLRATLLTGVASLGIIASAYQLAHAQTADYAPEANIPEDAKLLLTSKELIYDRDNEKIVAVGGVQINYGGYKLVAKRVEYDQKTGRMMALGEIELIEPSGNRLYADKMDVTDDFANGFINSLRIETTDNTRLVALKGRRVNADEMILEKGVYTACEPCKQHPEKPPLWQVKAERVIQNGTTHTVRLEKARFELFGKPIAYIPVLEVPDPTVKRKSGFLFPKMSSSQNLGFGLTIPYYQTITPHMDATLAITGYTSQGALINAEFRQQFKQGLHTLQIAGIDQMNPNKFTSNTSDADNTQRYGVSSKAEFKINPRWTFGWDALLQSDNNFARTYSLFNSDDPIHTNQIYLSGLGRRNSFDMRSFYFDVQDATLSSADEHKQAIVHPVTDYNYIHPQSVLGGQLSATMNFTSLTRTTTDAYDVVNNRHVTERFRGLAGSSNRFTTEMEWKRTFIVPGGLVLTPLLAARGDGFHLDTNSPSSVYTGDYYTGTDTTRYMMTAGIEARYPILMTSANSSHIFEPVLQVYARPDEQLAGGLPNEDAQSLVFDASTLFDRDKFSGFDRVEGGTRANLGVRYTGTFDNGYTVRGVFGQSYQLAGENSFASPDLVNVGINSGLETTRSDYVGAAGVEIPNGLSLSLGGRVDQKSMKVQRADSTVGYNSSWLQSEVTYSQIAAQPDYGFPTTSNEIQTTGAVKLKQNFALYGSMTWDIDDNVISRRGVGFAYDDTCTVFSIAFTQERDIYDTSANDWQIGARLSFRTLGDINVGETTLPTFN</sequence>
<proteinExistence type="inferred from homology"/>
<keyword evidence="1" id="KW-0998">Cell outer membrane</keyword>
<feature type="chain" id="PRO_5038184423" description="LPS-assembly protein LptD" evidence="1">
    <location>
        <begin position="36"/>
        <end position="782"/>
    </location>
</feature>
<evidence type="ECO:0000256" key="1">
    <source>
        <dbReference type="HAMAP-Rule" id="MF_01411"/>
    </source>
</evidence>
<dbReference type="Gene3D" id="2.60.450.10">
    <property type="entry name" value="Lipopolysaccharide (LPS) transport protein A like domain"/>
    <property type="match status" value="1"/>
</dbReference>
<dbReference type="GO" id="GO:0009279">
    <property type="term" value="C:cell outer membrane"/>
    <property type="evidence" value="ECO:0007669"/>
    <property type="project" value="UniProtKB-SubCell"/>
</dbReference>
<dbReference type="GO" id="GO:1990351">
    <property type="term" value="C:transporter complex"/>
    <property type="evidence" value="ECO:0007669"/>
    <property type="project" value="TreeGrafter"/>
</dbReference>
<keyword evidence="4" id="KW-1185">Reference proteome</keyword>
<gene>
    <name evidence="1" type="primary">lptD</name>
    <name evidence="3" type="ORF">JJB09_04280</name>
</gene>
<dbReference type="AlphaFoldDB" id="A0A936YKG8"/>
<feature type="domain" description="LptD C-terminal" evidence="2">
    <location>
        <begin position="308"/>
        <end position="703"/>
    </location>
</feature>
<evidence type="ECO:0000259" key="2">
    <source>
        <dbReference type="Pfam" id="PF04453"/>
    </source>
</evidence>
<name>A0A936YKG8_9HYPH</name>
<dbReference type="GO" id="GO:0015920">
    <property type="term" value="P:lipopolysaccharide transport"/>
    <property type="evidence" value="ECO:0007669"/>
    <property type="project" value="InterPro"/>
</dbReference>
<comment type="caution">
    <text evidence="1">Lacks conserved residue(s) required for the propagation of feature annotation.</text>
</comment>
<comment type="similarity">
    <text evidence="1">Belongs to the LptD family.</text>
</comment>
<protein>
    <recommendedName>
        <fullName evidence="1">LPS-assembly protein LptD</fullName>
    </recommendedName>
</protein>
<feature type="signal peptide" evidence="1">
    <location>
        <begin position="1"/>
        <end position="35"/>
    </location>
</feature>
<dbReference type="GO" id="GO:0043165">
    <property type="term" value="P:Gram-negative-bacterium-type cell outer membrane assembly"/>
    <property type="evidence" value="ECO:0007669"/>
    <property type="project" value="UniProtKB-UniRule"/>
</dbReference>
<evidence type="ECO:0000313" key="3">
    <source>
        <dbReference type="EMBL" id="MBL0371238.1"/>
    </source>
</evidence>
<accession>A0A936YKG8</accession>
<keyword evidence="1" id="KW-0472">Membrane</keyword>